<evidence type="ECO:0000256" key="1">
    <source>
        <dbReference type="SAM" id="MobiDB-lite"/>
    </source>
</evidence>
<name>A0A9P4TDB3_CURKU</name>
<sequence length="206" mass="22132">MSIGEFRPMTVSPFVSPQLNEAICGCRCGCGCGCAGDGNDGSERLSDSTTAFGTSDSEDGENRSLTDHGPSHVGDRVISPRAISHQMIIWLFEGYEDFQSRNLILASLLNGNDEEVTRDQPLGSPSLRNRNDAATGIGNVPTISPGPGIGGWSEMIPEGNRDERGQGVYILTPLRLSAEYQHARGKMVEHMLIPDEAHLGMGSEQD</sequence>
<gene>
    <name evidence="2" type="ORF">E8E13_005781</name>
</gene>
<evidence type="ECO:0000313" key="3">
    <source>
        <dbReference type="Proteomes" id="UP000801428"/>
    </source>
</evidence>
<dbReference type="OrthoDB" id="3780680at2759"/>
<organism evidence="2 3">
    <name type="scientific">Curvularia kusanoi</name>
    <name type="common">Cochliobolus kusanoi</name>
    <dbReference type="NCBI Taxonomy" id="90978"/>
    <lineage>
        <taxon>Eukaryota</taxon>
        <taxon>Fungi</taxon>
        <taxon>Dikarya</taxon>
        <taxon>Ascomycota</taxon>
        <taxon>Pezizomycotina</taxon>
        <taxon>Dothideomycetes</taxon>
        <taxon>Pleosporomycetidae</taxon>
        <taxon>Pleosporales</taxon>
        <taxon>Pleosporineae</taxon>
        <taxon>Pleosporaceae</taxon>
        <taxon>Curvularia</taxon>
    </lineage>
</organism>
<protein>
    <submittedName>
        <fullName evidence="2">Uncharacterized protein</fullName>
    </submittedName>
</protein>
<evidence type="ECO:0000313" key="2">
    <source>
        <dbReference type="EMBL" id="KAF3001886.1"/>
    </source>
</evidence>
<feature type="compositionally biased region" description="Basic and acidic residues" evidence="1">
    <location>
        <begin position="60"/>
        <end position="75"/>
    </location>
</feature>
<keyword evidence="3" id="KW-1185">Reference proteome</keyword>
<comment type="caution">
    <text evidence="2">The sequence shown here is derived from an EMBL/GenBank/DDBJ whole genome shotgun (WGS) entry which is preliminary data.</text>
</comment>
<dbReference type="Proteomes" id="UP000801428">
    <property type="component" value="Unassembled WGS sequence"/>
</dbReference>
<proteinExistence type="predicted"/>
<dbReference type="AlphaFoldDB" id="A0A9P4TDB3"/>
<dbReference type="EMBL" id="SWKU01000012">
    <property type="protein sequence ID" value="KAF3001886.1"/>
    <property type="molecule type" value="Genomic_DNA"/>
</dbReference>
<feature type="region of interest" description="Disordered" evidence="1">
    <location>
        <begin position="43"/>
        <end position="76"/>
    </location>
</feature>
<accession>A0A9P4TDB3</accession>
<reference evidence="2" key="1">
    <citation type="submission" date="2019-04" db="EMBL/GenBank/DDBJ databases">
        <title>Sequencing of skin fungus with MAO and IRED activity.</title>
        <authorList>
            <person name="Marsaioli A.J."/>
            <person name="Bonatto J.M.C."/>
            <person name="Reis Junior O."/>
        </authorList>
    </citation>
    <scope>NUCLEOTIDE SEQUENCE</scope>
    <source>
        <strain evidence="2">30M1</strain>
    </source>
</reference>
<feature type="region of interest" description="Disordered" evidence="1">
    <location>
        <begin position="114"/>
        <end position="158"/>
    </location>
</feature>